<keyword evidence="3" id="KW-1185">Reference proteome</keyword>
<evidence type="ECO:0000256" key="1">
    <source>
        <dbReference type="SAM" id="SignalP"/>
    </source>
</evidence>
<comment type="caution">
    <text evidence="2">The sequence shown here is derived from an EMBL/GenBank/DDBJ whole genome shotgun (WGS) entry which is preliminary data.</text>
</comment>
<evidence type="ECO:0000313" key="3">
    <source>
        <dbReference type="Proteomes" id="UP001558613"/>
    </source>
</evidence>
<organism evidence="2 3">
    <name type="scientific">Cirrhinus molitorella</name>
    <name type="common">mud carp</name>
    <dbReference type="NCBI Taxonomy" id="172907"/>
    <lineage>
        <taxon>Eukaryota</taxon>
        <taxon>Metazoa</taxon>
        <taxon>Chordata</taxon>
        <taxon>Craniata</taxon>
        <taxon>Vertebrata</taxon>
        <taxon>Euteleostomi</taxon>
        <taxon>Actinopterygii</taxon>
        <taxon>Neopterygii</taxon>
        <taxon>Teleostei</taxon>
        <taxon>Ostariophysi</taxon>
        <taxon>Cypriniformes</taxon>
        <taxon>Cyprinidae</taxon>
        <taxon>Labeoninae</taxon>
        <taxon>Labeonini</taxon>
        <taxon>Cirrhinus</taxon>
    </lineage>
</organism>
<sequence length="131" mass="14651">MFLWHNGCRLMAPKCHACLLRHVWNCCSLGALCLAMNGKFCRRLINNPMKRSNSVAIFIKCPVQFCGTRSTRAPNIHRRAAVLQAGRGFVGNEELVRVRAAVQQKEPEEQEAGEGEKSTTQLEWQLLAGNA</sequence>
<feature type="signal peptide" evidence="1">
    <location>
        <begin position="1"/>
        <end position="17"/>
    </location>
</feature>
<dbReference type="EMBL" id="JAYMGO010000024">
    <property type="protein sequence ID" value="KAL1248624.1"/>
    <property type="molecule type" value="Genomic_DNA"/>
</dbReference>
<name>A0ABR3LA89_9TELE</name>
<accession>A0ABR3LA89</accession>
<protein>
    <submittedName>
        <fullName evidence="2">Uncharacterized protein</fullName>
    </submittedName>
</protein>
<gene>
    <name evidence="2" type="ORF">QQF64_021942</name>
</gene>
<dbReference type="Proteomes" id="UP001558613">
    <property type="component" value="Unassembled WGS sequence"/>
</dbReference>
<evidence type="ECO:0000313" key="2">
    <source>
        <dbReference type="EMBL" id="KAL1248624.1"/>
    </source>
</evidence>
<keyword evidence="1" id="KW-0732">Signal</keyword>
<feature type="chain" id="PRO_5046420996" evidence="1">
    <location>
        <begin position="18"/>
        <end position="131"/>
    </location>
</feature>
<proteinExistence type="predicted"/>
<reference evidence="2 3" key="1">
    <citation type="submission" date="2023-09" db="EMBL/GenBank/DDBJ databases">
        <authorList>
            <person name="Wang M."/>
        </authorList>
    </citation>
    <scope>NUCLEOTIDE SEQUENCE [LARGE SCALE GENOMIC DNA]</scope>
    <source>
        <strain evidence="2">GT-2023</strain>
        <tissue evidence="2">Liver</tissue>
    </source>
</reference>